<keyword evidence="3" id="KW-1185">Reference proteome</keyword>
<dbReference type="EMBL" id="BRYB01006509">
    <property type="protein sequence ID" value="GMI50584.1"/>
    <property type="molecule type" value="Genomic_DNA"/>
</dbReference>
<sequence length="211" mass="22248">MHPRSLPAAPLPPSAELLLLSPLHIPELLEPKSLPEAAALLSLHGRHRSSPLPSAAASSTGGQHPPSDRPPIHQLPSLLSPETVHFSTLRCPLHDSLRLKYLPNPGDVVHVPSNWWHATSNLSASPAVAFGGLGPSPGLALAVAESDLAKLGAAPGAELGAGLLRAACHLGRWEARDVLLGRGLDPEEPDAKGKSAVDYEREYRERCGVET</sequence>
<evidence type="ECO:0000313" key="3">
    <source>
        <dbReference type="Proteomes" id="UP001165060"/>
    </source>
</evidence>
<dbReference type="Gene3D" id="2.60.120.650">
    <property type="entry name" value="Cupin"/>
    <property type="match status" value="1"/>
</dbReference>
<evidence type="ECO:0000256" key="1">
    <source>
        <dbReference type="SAM" id="MobiDB-lite"/>
    </source>
</evidence>
<organism evidence="2 3">
    <name type="scientific">Tetraparma gracilis</name>
    <dbReference type="NCBI Taxonomy" id="2962635"/>
    <lineage>
        <taxon>Eukaryota</taxon>
        <taxon>Sar</taxon>
        <taxon>Stramenopiles</taxon>
        <taxon>Ochrophyta</taxon>
        <taxon>Bolidophyceae</taxon>
        <taxon>Parmales</taxon>
        <taxon>Triparmaceae</taxon>
        <taxon>Tetraparma</taxon>
    </lineage>
</organism>
<dbReference type="InterPro" id="IPR011051">
    <property type="entry name" value="RmlC_Cupin_sf"/>
</dbReference>
<name>A0ABQ6N8S3_9STRA</name>
<feature type="region of interest" description="Disordered" evidence="1">
    <location>
        <begin position="48"/>
        <end position="76"/>
    </location>
</feature>
<feature type="compositionally biased region" description="Low complexity" evidence="1">
    <location>
        <begin position="50"/>
        <end position="59"/>
    </location>
</feature>
<evidence type="ECO:0008006" key="4">
    <source>
        <dbReference type="Google" id="ProtNLM"/>
    </source>
</evidence>
<dbReference type="SUPFAM" id="SSF51182">
    <property type="entry name" value="RmlC-like cupins"/>
    <property type="match status" value="1"/>
</dbReference>
<comment type="caution">
    <text evidence="2">The sequence shown here is derived from an EMBL/GenBank/DDBJ whole genome shotgun (WGS) entry which is preliminary data.</text>
</comment>
<evidence type="ECO:0000313" key="2">
    <source>
        <dbReference type="EMBL" id="GMI50584.1"/>
    </source>
</evidence>
<dbReference type="Proteomes" id="UP001165060">
    <property type="component" value="Unassembled WGS sequence"/>
</dbReference>
<accession>A0ABQ6N8S3</accession>
<protein>
    <recommendedName>
        <fullName evidence="4">JmjC domain-containing protein</fullName>
    </recommendedName>
</protein>
<reference evidence="2 3" key="1">
    <citation type="journal article" date="2023" name="Commun. Biol.">
        <title>Genome analysis of Parmales, the sister group of diatoms, reveals the evolutionary specialization of diatoms from phago-mixotrophs to photoautotrophs.</title>
        <authorList>
            <person name="Ban H."/>
            <person name="Sato S."/>
            <person name="Yoshikawa S."/>
            <person name="Yamada K."/>
            <person name="Nakamura Y."/>
            <person name="Ichinomiya M."/>
            <person name="Sato N."/>
            <person name="Blanc-Mathieu R."/>
            <person name="Endo H."/>
            <person name="Kuwata A."/>
            <person name="Ogata H."/>
        </authorList>
    </citation>
    <scope>NUCLEOTIDE SEQUENCE [LARGE SCALE GENOMIC DNA]</scope>
</reference>
<gene>
    <name evidence="2" type="ORF">TeGR_g2390</name>
</gene>
<proteinExistence type="predicted"/>